<feature type="domain" description="N-acetyltransferase" evidence="4">
    <location>
        <begin position="7"/>
        <end position="168"/>
    </location>
</feature>
<keyword evidence="1" id="KW-0808">Transferase</keyword>
<comment type="similarity">
    <text evidence="3">Belongs to the acetyltransferase family. RimJ subfamily.</text>
</comment>
<comment type="caution">
    <text evidence="5">The sequence shown here is derived from an EMBL/GenBank/DDBJ whole genome shotgun (WGS) entry which is preliminary data.</text>
</comment>
<evidence type="ECO:0000259" key="4">
    <source>
        <dbReference type="PROSITE" id="PS51186"/>
    </source>
</evidence>
<dbReference type="PROSITE" id="PS51186">
    <property type="entry name" value="GNAT"/>
    <property type="match status" value="1"/>
</dbReference>
<proteinExistence type="inferred from homology"/>
<dbReference type="InterPro" id="IPR016181">
    <property type="entry name" value="Acyl_CoA_acyltransferase"/>
</dbReference>
<dbReference type="SUPFAM" id="SSF55729">
    <property type="entry name" value="Acyl-CoA N-acyltransferases (Nat)"/>
    <property type="match status" value="1"/>
</dbReference>
<evidence type="ECO:0000256" key="2">
    <source>
        <dbReference type="ARBA" id="ARBA00023315"/>
    </source>
</evidence>
<evidence type="ECO:0000313" key="5">
    <source>
        <dbReference type="EMBL" id="MEB3960307.1"/>
    </source>
</evidence>
<dbReference type="Proteomes" id="UP001352223">
    <property type="component" value="Unassembled WGS sequence"/>
</dbReference>
<dbReference type="EMBL" id="JAOZYB010000045">
    <property type="protein sequence ID" value="MEB3960307.1"/>
    <property type="molecule type" value="Genomic_DNA"/>
</dbReference>
<dbReference type="Gene3D" id="3.40.630.30">
    <property type="match status" value="1"/>
</dbReference>
<keyword evidence="6" id="KW-1185">Reference proteome</keyword>
<keyword evidence="2" id="KW-0012">Acyltransferase</keyword>
<dbReference type="PANTHER" id="PTHR43792:SF8">
    <property type="entry name" value="[RIBOSOMAL PROTEIN US5]-ALANINE N-ACETYLTRANSFERASE"/>
    <property type="match status" value="1"/>
</dbReference>
<name>A0ABU6C6H4_9ACTN</name>
<protein>
    <submittedName>
        <fullName evidence="5">GNAT family N-acetyltransferase</fullName>
    </submittedName>
</protein>
<accession>A0ABU6C6H4</accession>
<evidence type="ECO:0000256" key="3">
    <source>
        <dbReference type="ARBA" id="ARBA00038502"/>
    </source>
</evidence>
<evidence type="ECO:0000313" key="6">
    <source>
        <dbReference type="Proteomes" id="UP001352223"/>
    </source>
</evidence>
<dbReference type="PANTHER" id="PTHR43792">
    <property type="entry name" value="GNAT FAMILY, PUTATIVE (AFU_ORTHOLOGUE AFUA_3G00765)-RELATED-RELATED"/>
    <property type="match status" value="1"/>
</dbReference>
<organism evidence="5 6">
    <name type="scientific">Streptomyces kunmingensis</name>
    <dbReference type="NCBI Taxonomy" id="68225"/>
    <lineage>
        <taxon>Bacteria</taxon>
        <taxon>Bacillati</taxon>
        <taxon>Actinomycetota</taxon>
        <taxon>Actinomycetes</taxon>
        <taxon>Kitasatosporales</taxon>
        <taxon>Streptomycetaceae</taxon>
        <taxon>Streptomyces</taxon>
    </lineage>
</organism>
<sequence>MLITPDIDLRLAVRADAQALAEAQLRNREHLGPTEPHREPEFYTAAGQAERLDQPNSATWLLFDGERVVGRLMLTGITLGPLCSANLGYWVDGDYAGRGLVTAAVEEVCRAARDDLGLHRVEAGALTDNKASQRVLTKCGFVEYGTAPAFLHIAGEWRDHVLFQRLLHDGPPAHLSQ</sequence>
<evidence type="ECO:0000256" key="1">
    <source>
        <dbReference type="ARBA" id="ARBA00022679"/>
    </source>
</evidence>
<dbReference type="InterPro" id="IPR051531">
    <property type="entry name" value="N-acetyltransferase"/>
</dbReference>
<dbReference type="InterPro" id="IPR000182">
    <property type="entry name" value="GNAT_dom"/>
</dbReference>
<dbReference type="Pfam" id="PF13302">
    <property type="entry name" value="Acetyltransf_3"/>
    <property type="match status" value="1"/>
</dbReference>
<reference evidence="5 6" key="1">
    <citation type="submission" date="2022-10" db="EMBL/GenBank/DDBJ databases">
        <authorList>
            <person name="Xie J."/>
            <person name="Shen N."/>
        </authorList>
    </citation>
    <scope>NUCLEOTIDE SEQUENCE [LARGE SCALE GENOMIC DNA]</scope>
    <source>
        <strain evidence="5 6">DSM 41681</strain>
    </source>
</reference>
<dbReference type="RefSeq" id="WP_324767365.1">
    <property type="nucleotide sequence ID" value="NZ_BAAATS010000002.1"/>
</dbReference>
<gene>
    <name evidence="5" type="ORF">OKJ48_08590</name>
</gene>